<keyword evidence="4" id="KW-1185">Reference proteome</keyword>
<evidence type="ECO:0000256" key="1">
    <source>
        <dbReference type="SAM" id="MobiDB-lite"/>
    </source>
</evidence>
<dbReference type="Proteomes" id="UP000518266">
    <property type="component" value="Unassembled WGS sequence"/>
</dbReference>
<dbReference type="SUPFAM" id="SSF54098">
    <property type="entry name" value="Prion-like"/>
    <property type="match status" value="2"/>
</dbReference>
<feature type="region of interest" description="Disordered" evidence="1">
    <location>
        <begin position="245"/>
        <end position="300"/>
    </location>
</feature>
<accession>A0A7J5YPF3</accession>
<keyword evidence="2" id="KW-0472">Membrane</keyword>
<dbReference type="GO" id="GO:0016020">
    <property type="term" value="C:membrane"/>
    <property type="evidence" value="ECO:0007669"/>
    <property type="project" value="InterPro"/>
</dbReference>
<feature type="compositionally biased region" description="Low complexity" evidence="1">
    <location>
        <begin position="453"/>
        <end position="487"/>
    </location>
</feature>
<gene>
    <name evidence="3" type="ORF">F7725_013042</name>
</gene>
<organism evidence="3 4">
    <name type="scientific">Dissostichus mawsoni</name>
    <name type="common">Antarctic cod</name>
    <dbReference type="NCBI Taxonomy" id="36200"/>
    <lineage>
        <taxon>Eukaryota</taxon>
        <taxon>Metazoa</taxon>
        <taxon>Chordata</taxon>
        <taxon>Craniata</taxon>
        <taxon>Vertebrata</taxon>
        <taxon>Euteleostomi</taxon>
        <taxon>Actinopterygii</taxon>
        <taxon>Neopterygii</taxon>
        <taxon>Teleostei</taxon>
        <taxon>Neoteleostei</taxon>
        <taxon>Acanthomorphata</taxon>
        <taxon>Eupercaria</taxon>
        <taxon>Perciformes</taxon>
        <taxon>Notothenioidei</taxon>
        <taxon>Nototheniidae</taxon>
        <taxon>Dissostichus</taxon>
    </lineage>
</organism>
<dbReference type="EMBL" id="JAAKFY010000010">
    <property type="protein sequence ID" value="KAF3851270.1"/>
    <property type="molecule type" value="Genomic_DNA"/>
</dbReference>
<protein>
    <recommendedName>
        <fullName evidence="5">Prion protein</fullName>
    </recommendedName>
</protein>
<keyword evidence="2" id="KW-1133">Transmembrane helix</keyword>
<feature type="compositionally biased region" description="Polar residues" evidence="1">
    <location>
        <begin position="253"/>
        <end position="270"/>
    </location>
</feature>
<feature type="transmembrane region" description="Helical" evidence="2">
    <location>
        <begin position="27"/>
        <end position="49"/>
    </location>
</feature>
<evidence type="ECO:0000313" key="4">
    <source>
        <dbReference type="Proteomes" id="UP000518266"/>
    </source>
</evidence>
<evidence type="ECO:0000256" key="2">
    <source>
        <dbReference type="SAM" id="Phobius"/>
    </source>
</evidence>
<dbReference type="GO" id="GO:0051260">
    <property type="term" value="P:protein homooligomerization"/>
    <property type="evidence" value="ECO:0007669"/>
    <property type="project" value="InterPro"/>
</dbReference>
<evidence type="ECO:0008006" key="5">
    <source>
        <dbReference type="Google" id="ProtNLM"/>
    </source>
</evidence>
<feature type="region of interest" description="Disordered" evidence="1">
    <location>
        <begin position="448"/>
        <end position="517"/>
    </location>
</feature>
<comment type="caution">
    <text evidence="3">The sequence shown here is derived from an EMBL/GenBank/DDBJ whole genome shotgun (WGS) entry which is preliminary data.</text>
</comment>
<dbReference type="Gene3D" id="1.10.790.10">
    <property type="entry name" value="Prion/Doppel protein, beta-ribbon domain"/>
    <property type="match status" value="2"/>
</dbReference>
<dbReference type="OrthoDB" id="7617494at2759"/>
<proteinExistence type="predicted"/>
<feature type="compositionally biased region" description="Polar residues" evidence="1">
    <location>
        <begin position="156"/>
        <end position="177"/>
    </location>
</feature>
<feature type="region of interest" description="Disordered" evidence="1">
    <location>
        <begin position="148"/>
        <end position="180"/>
    </location>
</feature>
<reference evidence="3 4" key="1">
    <citation type="submission" date="2020-03" db="EMBL/GenBank/DDBJ databases">
        <title>Dissostichus mawsoni Genome sequencing and assembly.</title>
        <authorList>
            <person name="Park H."/>
        </authorList>
    </citation>
    <scope>NUCLEOTIDE SEQUENCE [LARGE SCALE GENOMIC DNA]</scope>
    <source>
        <strain evidence="3">DM0001</strain>
        <tissue evidence="3">Muscle</tissue>
    </source>
</reference>
<sequence length="587" mass="63378">MVAVLDMGAMVVGASMGMYPSDRSRGFGRSAVVAAAGGAMVGMALGYGLGRFPRPPFNFHNSQEEQYYNNYMYRKYGSKSTDTNDYSRDYKYIQPPETYDSYMDSCMKRTDILPAGNPKTNNNPAATTSTTTTTAIATTKTTSVNITTTAAPDSGIDSNTTQSNSTAGESPLTSAPSTLHPLNESINTSLLGTTCGTLRLNNTQQKQKNCPVRMKLHPLSLLCLSLLLFHLSMAKRGGSFGKSFGFGSKKGSTPNRGNTNKNNQGSNSQAGYPRQPGKTNQGGYHPQSGRPGYPAGWRLPEPSRGSYGGGYMNRNPNNKVLSPQYGGSFGHGGYGARGGSPFSHSVQSMGMYPSDRSRGFGRSAVMGVAGGAMMGMALGYGLGRFPRPPYNFHNSQEEQHYNNYMYRKYGSKSTDANDYSRDYKYIQPPETYDSYMDSCMKRTDILREENPKTNNNPAATTSTPAPGTGSNTTETNNTAADNSSTPAPSTPRPLNQPEADPVPSASQGPNSDDDDEDTVSIVEIGYPALMEQMQARKCLELYLIFSEKYIKKQMSGVQGLVGSRGLLAALTSATLMLLNTNMLMLLH</sequence>
<keyword evidence="2" id="KW-0812">Transmembrane</keyword>
<name>A0A7J5YPF3_DISMA</name>
<dbReference type="InterPro" id="IPR036924">
    <property type="entry name" value="Prion/Doppel_b-ribbon_dom_sf"/>
</dbReference>
<dbReference type="AlphaFoldDB" id="A0A7J5YPF3"/>
<evidence type="ECO:0000313" key="3">
    <source>
        <dbReference type="EMBL" id="KAF3851270.1"/>
    </source>
</evidence>